<dbReference type="NCBIfam" id="TIGR03146">
    <property type="entry name" value="cyt_nit_nrfB"/>
    <property type="match status" value="1"/>
</dbReference>
<evidence type="ECO:0000259" key="2">
    <source>
        <dbReference type="Pfam" id="PF22678"/>
    </source>
</evidence>
<dbReference type="InterPro" id="IPR017564">
    <property type="entry name" value="Cyt_c_NrfB"/>
</dbReference>
<dbReference type="Pfam" id="PF22678">
    <property type="entry name" value="Cytochrom_c_NrfB-like"/>
    <property type="match status" value="1"/>
</dbReference>
<feature type="domain" description="Cytochrome c-type protein NrfB-like" evidence="2">
    <location>
        <begin position="84"/>
        <end position="172"/>
    </location>
</feature>
<dbReference type="RefSeq" id="WP_207542473.1">
    <property type="nucleotide sequence ID" value="NZ_JAFNAA010000016.1"/>
</dbReference>
<dbReference type="GO" id="GO:0020037">
    <property type="term" value="F:heme binding"/>
    <property type="evidence" value="ECO:0007669"/>
    <property type="project" value="InterPro"/>
</dbReference>
<protein>
    <submittedName>
        <fullName evidence="3">Cytochrome c nitrite reductase pentaheme subunit</fullName>
    </submittedName>
</protein>
<dbReference type="Gene3D" id="3.90.10.10">
    <property type="entry name" value="Cytochrome C3"/>
    <property type="match status" value="1"/>
</dbReference>
<feature type="signal peptide" evidence="1">
    <location>
        <begin position="1"/>
        <end position="29"/>
    </location>
</feature>
<feature type="chain" id="PRO_5034627014" evidence="1">
    <location>
        <begin position="30"/>
        <end position="191"/>
    </location>
</feature>
<evidence type="ECO:0000256" key="1">
    <source>
        <dbReference type="SAM" id="SignalP"/>
    </source>
</evidence>
<dbReference type="NCBIfam" id="NF008659">
    <property type="entry name" value="PRK11659.1"/>
    <property type="match status" value="1"/>
</dbReference>
<proteinExistence type="predicted"/>
<accession>A0A8I1WAQ8</accession>
<evidence type="ECO:0000313" key="3">
    <source>
        <dbReference type="EMBL" id="MBO1109265.1"/>
    </source>
</evidence>
<dbReference type="Proteomes" id="UP000664658">
    <property type="component" value="Unassembled WGS sequence"/>
</dbReference>
<dbReference type="SUPFAM" id="SSF48695">
    <property type="entry name" value="Multiheme cytochromes"/>
    <property type="match status" value="1"/>
</dbReference>
<dbReference type="EMBL" id="JAFNAA010000016">
    <property type="protein sequence ID" value="MBO1109265.1"/>
    <property type="molecule type" value="Genomic_DNA"/>
</dbReference>
<evidence type="ECO:0000313" key="4">
    <source>
        <dbReference type="Proteomes" id="UP000664658"/>
    </source>
</evidence>
<name>A0A8I1WAQ8_PLESH</name>
<dbReference type="GO" id="GO:0042597">
    <property type="term" value="C:periplasmic space"/>
    <property type="evidence" value="ECO:0007669"/>
    <property type="project" value="InterPro"/>
</dbReference>
<reference evidence="3" key="1">
    <citation type="submission" date="2021-03" db="EMBL/GenBank/DDBJ databases">
        <title>Plesiomonas shigelloides zfcc0051, isolated from zebrafish feces.</title>
        <authorList>
            <person name="Vanderhoek Z."/>
            <person name="Gaulke C."/>
        </authorList>
    </citation>
    <scope>NUCLEOTIDE SEQUENCE</scope>
    <source>
        <strain evidence="3">Zfcc0051</strain>
    </source>
</reference>
<dbReference type="InterPro" id="IPR036280">
    <property type="entry name" value="Multihaem_cyt_sf"/>
</dbReference>
<dbReference type="GO" id="GO:0009061">
    <property type="term" value="P:anaerobic respiration"/>
    <property type="evidence" value="ECO:0007669"/>
    <property type="project" value="UniProtKB-ARBA"/>
</dbReference>
<organism evidence="3 4">
    <name type="scientific">Plesiomonas shigelloides</name>
    <name type="common">Aeromonas shigelloides</name>
    <dbReference type="NCBI Taxonomy" id="703"/>
    <lineage>
        <taxon>Bacteria</taxon>
        <taxon>Pseudomonadati</taxon>
        <taxon>Pseudomonadota</taxon>
        <taxon>Gammaproteobacteria</taxon>
        <taxon>Enterobacterales</taxon>
        <taxon>Enterobacteriaceae</taxon>
        <taxon>Plesiomonas</taxon>
    </lineage>
</organism>
<comment type="caution">
    <text evidence="3">The sequence shown here is derived from an EMBL/GenBank/DDBJ whole genome shotgun (WGS) entry which is preliminary data.</text>
</comment>
<gene>
    <name evidence="3" type="primary">nrfB</name>
    <name evidence="3" type="ORF">J2R62_13765</name>
</gene>
<keyword evidence="1" id="KW-0732">Signal</keyword>
<dbReference type="AlphaFoldDB" id="A0A8I1WAQ8"/>
<dbReference type="InterPro" id="IPR053875">
    <property type="entry name" value="Cytochrom_c_NrfB-like_dom"/>
</dbReference>
<sequence>MKLLKPCLLALSLLTGVLLSYVPVSFVQAQDVAMPNITATTPALVQPQRDPNYACTQCHKKESEQMHGKHASVVNPNNLGPVTCTNCHGNPSARHREGVNDVMVFTDENMPLDQRNGVCLSCHEPDNLRKTFWAHDVHVTKTACTNCHQLHTATEPMMGISDKARIGLCVDCHSQQHAEKAASVSGVKESP</sequence>